<dbReference type="AlphaFoldDB" id="A0A1C6TSX6"/>
<accession>A0A1C6TSX6</accession>
<keyword evidence="3" id="KW-1185">Reference proteome</keyword>
<sequence>MTMGGGSDTSRPPVTHDTSASATEATAPPEPLPDWVADAARNLPRREAKDPTSGVALIGGERIPIRSGRDPAAADDLKPAYKLIATTTDHLEAKLAARMRRDHINQAAVVTNNPPCDYTPYGCEKILSRLLPAGAQLAVYVRDDDGRIRHWRTYTGNGKAIA</sequence>
<proteinExistence type="predicted"/>
<gene>
    <name evidence="2" type="ORF">GA0070606_0509</name>
</gene>
<reference evidence="3" key="1">
    <citation type="submission" date="2016-06" db="EMBL/GenBank/DDBJ databases">
        <authorList>
            <person name="Varghese N."/>
            <person name="Submissions Spin"/>
        </authorList>
    </citation>
    <scope>NUCLEOTIDE SEQUENCE [LARGE SCALE GENOMIC DNA]</scope>
    <source>
        <strain evidence="3">DSM 43903</strain>
    </source>
</reference>
<feature type="compositionally biased region" description="Low complexity" evidence="1">
    <location>
        <begin position="18"/>
        <end position="27"/>
    </location>
</feature>
<evidence type="ECO:0000313" key="3">
    <source>
        <dbReference type="Proteomes" id="UP000199001"/>
    </source>
</evidence>
<dbReference type="Pfam" id="PF14428">
    <property type="entry name" value="DddA-like"/>
    <property type="match status" value="1"/>
</dbReference>
<name>A0A1C6TSX6_9ACTN</name>
<protein>
    <submittedName>
        <fullName evidence="2">SCP1.201-like deaminase</fullName>
    </submittedName>
</protein>
<dbReference type="Proteomes" id="UP000199001">
    <property type="component" value="Unassembled WGS sequence"/>
</dbReference>
<dbReference type="STRING" id="47855.GA0070606_0509"/>
<organism evidence="2 3">
    <name type="scientific">Micromonospora citrea</name>
    <dbReference type="NCBI Taxonomy" id="47855"/>
    <lineage>
        <taxon>Bacteria</taxon>
        <taxon>Bacillati</taxon>
        <taxon>Actinomycetota</taxon>
        <taxon>Actinomycetes</taxon>
        <taxon>Micromonosporales</taxon>
        <taxon>Micromonosporaceae</taxon>
        <taxon>Micromonospora</taxon>
    </lineage>
</organism>
<dbReference type="InterPro" id="IPR032724">
    <property type="entry name" value="SCP1.201-like"/>
</dbReference>
<dbReference type="OrthoDB" id="3370651at2"/>
<evidence type="ECO:0000313" key="2">
    <source>
        <dbReference type="EMBL" id="SCL44905.1"/>
    </source>
</evidence>
<dbReference type="EMBL" id="FMHZ01000002">
    <property type="protein sequence ID" value="SCL44905.1"/>
    <property type="molecule type" value="Genomic_DNA"/>
</dbReference>
<feature type="region of interest" description="Disordered" evidence="1">
    <location>
        <begin position="1"/>
        <end position="72"/>
    </location>
</feature>
<evidence type="ECO:0000256" key="1">
    <source>
        <dbReference type="SAM" id="MobiDB-lite"/>
    </source>
</evidence>